<dbReference type="WBParaSite" id="GPUH_0000704201-mRNA-1">
    <property type="protein sequence ID" value="GPUH_0000704201-mRNA-1"/>
    <property type="gene ID" value="GPUH_0000704201"/>
</dbReference>
<feature type="compositionally biased region" description="Polar residues" evidence="1">
    <location>
        <begin position="10"/>
        <end position="19"/>
    </location>
</feature>
<sequence>LPCLVKDTDAMQNHSSTAAGGSESDDEYSTEDIDYDEQYPVYMLVASQGDCLKLKNVAVKVHSTLSGDSGRNSVHCSRSLVG</sequence>
<evidence type="ECO:0000256" key="1">
    <source>
        <dbReference type="SAM" id="MobiDB-lite"/>
    </source>
</evidence>
<name>A0A183DE92_9BILA</name>
<protein>
    <submittedName>
        <fullName evidence="2">PID domain-containing protein</fullName>
    </submittedName>
</protein>
<dbReference type="AlphaFoldDB" id="A0A183DE92"/>
<reference evidence="2" key="1">
    <citation type="submission" date="2016-06" db="UniProtKB">
        <authorList>
            <consortium name="WormBaseParasite"/>
        </authorList>
    </citation>
    <scope>IDENTIFICATION</scope>
</reference>
<feature type="compositionally biased region" description="Acidic residues" evidence="1">
    <location>
        <begin position="23"/>
        <end position="32"/>
    </location>
</feature>
<organism evidence="2">
    <name type="scientific">Gongylonema pulchrum</name>
    <dbReference type="NCBI Taxonomy" id="637853"/>
    <lineage>
        <taxon>Eukaryota</taxon>
        <taxon>Metazoa</taxon>
        <taxon>Ecdysozoa</taxon>
        <taxon>Nematoda</taxon>
        <taxon>Chromadorea</taxon>
        <taxon>Rhabditida</taxon>
        <taxon>Spirurina</taxon>
        <taxon>Spiruromorpha</taxon>
        <taxon>Spiruroidea</taxon>
        <taxon>Gongylonematidae</taxon>
        <taxon>Gongylonema</taxon>
    </lineage>
</organism>
<accession>A0A183DE92</accession>
<evidence type="ECO:0000313" key="2">
    <source>
        <dbReference type="WBParaSite" id="GPUH_0000704201-mRNA-1"/>
    </source>
</evidence>
<proteinExistence type="predicted"/>
<feature type="region of interest" description="Disordered" evidence="1">
    <location>
        <begin position="1"/>
        <end position="32"/>
    </location>
</feature>